<reference evidence="1" key="2">
    <citation type="journal article" date="2021" name="PeerJ">
        <title>Extensive microbial diversity within the chicken gut microbiome revealed by metagenomics and culture.</title>
        <authorList>
            <person name="Gilroy R."/>
            <person name="Ravi A."/>
            <person name="Getino M."/>
            <person name="Pursley I."/>
            <person name="Horton D.L."/>
            <person name="Alikhan N.F."/>
            <person name="Baker D."/>
            <person name="Gharbi K."/>
            <person name="Hall N."/>
            <person name="Watson M."/>
            <person name="Adriaenssens E.M."/>
            <person name="Foster-Nyarko E."/>
            <person name="Jarju S."/>
            <person name="Secka A."/>
            <person name="Antonio M."/>
            <person name="Oren A."/>
            <person name="Chaudhuri R.R."/>
            <person name="La Ragione R."/>
            <person name="Hildebrand F."/>
            <person name="Pallen M.J."/>
        </authorList>
    </citation>
    <scope>NUCLEOTIDE SEQUENCE</scope>
    <source>
        <strain evidence="1">ChiHcec3-6078</strain>
    </source>
</reference>
<organism evidence="1 2">
    <name type="scientific">Candidatus Allocopromorpha excrementigallinarum</name>
    <dbReference type="NCBI Taxonomy" id="2840742"/>
    <lineage>
        <taxon>Bacteria</taxon>
        <taxon>Bacillati</taxon>
        <taxon>Bacillota</taxon>
        <taxon>Clostridia</taxon>
        <taxon>Eubacteriales</taxon>
        <taxon>Eubacteriaceae</taxon>
        <taxon>Eubacteriaceae incertae sedis</taxon>
        <taxon>Candidatus Allocopromorpha</taxon>
    </lineage>
</organism>
<evidence type="ECO:0008006" key="3">
    <source>
        <dbReference type="Google" id="ProtNLM"/>
    </source>
</evidence>
<dbReference type="PROSITE" id="PS51257">
    <property type="entry name" value="PROKAR_LIPOPROTEIN"/>
    <property type="match status" value="1"/>
</dbReference>
<dbReference type="Proteomes" id="UP000824090">
    <property type="component" value="Unassembled WGS sequence"/>
</dbReference>
<evidence type="ECO:0000313" key="1">
    <source>
        <dbReference type="EMBL" id="HIU26545.1"/>
    </source>
</evidence>
<protein>
    <recommendedName>
        <fullName evidence="3">DUF4352 domain-containing protein</fullName>
    </recommendedName>
</protein>
<accession>A0A9D1I430</accession>
<evidence type="ECO:0000313" key="2">
    <source>
        <dbReference type="Proteomes" id="UP000824090"/>
    </source>
</evidence>
<proteinExistence type="predicted"/>
<gene>
    <name evidence="1" type="ORF">IAC50_08655</name>
</gene>
<name>A0A9D1I430_9FIRM</name>
<sequence>MKTACIIISIISLLLIFAGCVSRSEEIREVSGDVIELGQITVTAEEKDFRELVEPEEPRGYYEFYEEHEGYRYYVISGTVENTGSAAVPSSAFTVTAETDGSRRDGKLLFLNRLNSEFTEAIEAGDTLPCFLMVLVKDDEVPERLSVFYNSDYSQEDGKSFDCQVDITL</sequence>
<dbReference type="AlphaFoldDB" id="A0A9D1I430"/>
<reference evidence="1" key="1">
    <citation type="submission" date="2020-10" db="EMBL/GenBank/DDBJ databases">
        <authorList>
            <person name="Gilroy R."/>
        </authorList>
    </citation>
    <scope>NUCLEOTIDE SEQUENCE</scope>
    <source>
        <strain evidence="1">ChiHcec3-6078</strain>
    </source>
</reference>
<dbReference type="EMBL" id="DVMP01000156">
    <property type="protein sequence ID" value="HIU26545.1"/>
    <property type="molecule type" value="Genomic_DNA"/>
</dbReference>
<comment type="caution">
    <text evidence="1">The sequence shown here is derived from an EMBL/GenBank/DDBJ whole genome shotgun (WGS) entry which is preliminary data.</text>
</comment>